<evidence type="ECO:0000256" key="5">
    <source>
        <dbReference type="SAM" id="MobiDB-lite"/>
    </source>
</evidence>
<evidence type="ECO:0000256" key="3">
    <source>
        <dbReference type="ARBA" id="ARBA00023034"/>
    </source>
</evidence>
<evidence type="ECO:0000256" key="4">
    <source>
        <dbReference type="ARBA" id="ARBA00023054"/>
    </source>
</evidence>
<dbReference type="InterPro" id="IPR019438">
    <property type="entry name" value="Q_salvage"/>
</dbReference>
<feature type="compositionally biased region" description="Basic and acidic residues" evidence="5">
    <location>
        <begin position="515"/>
        <end position="525"/>
    </location>
</feature>
<dbReference type="AlphaFoldDB" id="A0AA88PZE4"/>
<comment type="similarity">
    <text evidence="2">Belongs to the GKAP1 family.</text>
</comment>
<dbReference type="PRINTS" id="PR02083">
    <property type="entry name" value="GKINASEAP1"/>
</dbReference>
<dbReference type="PANTHER" id="PTHR14899">
    <property type="entry name" value="G KINASE ANCHORING PROTEIN 1"/>
    <property type="match status" value="1"/>
</dbReference>
<accession>A0AA88PZE4</accession>
<dbReference type="Pfam" id="PF10343">
    <property type="entry name" value="Q_salvage"/>
    <property type="match status" value="1"/>
</dbReference>
<keyword evidence="3" id="KW-0333">Golgi apparatus</keyword>
<feature type="compositionally biased region" description="Basic residues" evidence="5">
    <location>
        <begin position="533"/>
        <end position="543"/>
    </location>
</feature>
<proteinExistence type="inferred from homology"/>
<feature type="region of interest" description="Disordered" evidence="5">
    <location>
        <begin position="386"/>
        <end position="451"/>
    </location>
</feature>
<feature type="compositionally biased region" description="Basic and acidic residues" evidence="5">
    <location>
        <begin position="591"/>
        <end position="604"/>
    </location>
</feature>
<feature type="compositionally biased region" description="Polar residues" evidence="5">
    <location>
        <begin position="605"/>
        <end position="618"/>
    </location>
</feature>
<protein>
    <recommendedName>
        <fullName evidence="8">Queuosine salvage protein</fullName>
    </recommendedName>
</protein>
<name>A0AA88PZE4_9TELE</name>
<keyword evidence="7" id="KW-1185">Reference proteome</keyword>
<sequence length="734" mass="83936">MIFSPGLSTEWRFLDTHFSKPMEKPLSPRESGQFVAEHSQDVFVDEDGVKRVAEMIYELRESEEFTASGWKMMNPLAPSPDSDEAINWVFVTDTMNFSFWPEKEEEQCEVVCRGNTYRGYMSLCAAVTRAMDEGVPITNPTYFSQISEAELAKVLRSDSDTPMPMLKERHQALTEAGRVLMEHGGSFRIFMSRCENDAEKMVKYIVENIPSYRDEATYEGKRISFYKRAQILVADFWGIMEARGEGNIPNLDYLTMFADYRVPQGLVYLGALRYSDILMETLKKGELLSSGERREVEIRGCSIWCVERIRQHLWKLVEEKDGKSCHINSALIDFYLPPYSLTLFFAVSTCTKLKIPTVLNRFRMASAVITVPTTASRFALLQIDSDSDSDSDAGKPKAGRGAGKSNSGKSANGKTNQNNEKKKEKRRRKKEQQQTEVNELRSLAFKKIPKKSAAPPATLTLRDLANDLINPAAVQQSSKPQESWQEWKQRDEQLTSDLYEADLEKALILSKLEFEQHKKDAEKTETASPKTKAGGKKDKKKNQQGKDKRVTVSLKDFQQEGGVDQLTKKSDREPVNPALRDDKFFNQLEDDVSRIVQRDKRREQYSNSAGQEVNTSSEQEQDVRTEQLKYELEKKDQEIVKLKKTISQWEERYKEVKARNAQLLKMLQQGEMKDKAEILLQVEELQNIKEELSSQVTQLHTALEQERSKVKGLQSEQPKHQGNRKGKKASDGDV</sequence>
<evidence type="ECO:0000256" key="1">
    <source>
        <dbReference type="ARBA" id="ARBA00004555"/>
    </source>
</evidence>
<evidence type="ECO:0008006" key="8">
    <source>
        <dbReference type="Google" id="ProtNLM"/>
    </source>
</evidence>
<keyword evidence="4" id="KW-0175">Coiled coil</keyword>
<dbReference type="GO" id="GO:0007165">
    <property type="term" value="P:signal transduction"/>
    <property type="evidence" value="ECO:0007669"/>
    <property type="project" value="InterPro"/>
</dbReference>
<gene>
    <name evidence="6" type="ORF">Q8A67_010438</name>
</gene>
<feature type="compositionally biased region" description="Basic and acidic residues" evidence="5">
    <location>
        <begin position="566"/>
        <end position="584"/>
    </location>
</feature>
<feature type="region of interest" description="Disordered" evidence="5">
    <location>
        <begin position="515"/>
        <end position="624"/>
    </location>
</feature>
<evidence type="ECO:0000313" key="6">
    <source>
        <dbReference type="EMBL" id="KAK2899020.1"/>
    </source>
</evidence>
<dbReference type="Proteomes" id="UP001187343">
    <property type="component" value="Unassembled WGS sequence"/>
</dbReference>
<dbReference type="PANTHER" id="PTHR14899:SF0">
    <property type="entry name" value="G KINASE-ANCHORING PROTEIN 1"/>
    <property type="match status" value="1"/>
</dbReference>
<evidence type="ECO:0000256" key="2">
    <source>
        <dbReference type="ARBA" id="ARBA00006662"/>
    </source>
</evidence>
<dbReference type="GO" id="GO:0005794">
    <property type="term" value="C:Golgi apparatus"/>
    <property type="evidence" value="ECO:0007669"/>
    <property type="project" value="UniProtKB-SubCell"/>
</dbReference>
<comment type="subcellular location">
    <subcellularLocation>
        <location evidence="1">Golgi apparatus</location>
    </subcellularLocation>
</comment>
<dbReference type="InterPro" id="IPR026109">
    <property type="entry name" value="GKAP1"/>
</dbReference>
<feature type="region of interest" description="Disordered" evidence="5">
    <location>
        <begin position="699"/>
        <end position="734"/>
    </location>
</feature>
<reference evidence="6" key="1">
    <citation type="submission" date="2023-08" db="EMBL/GenBank/DDBJ databases">
        <title>Chromosome-level Genome Assembly of mud carp (Cirrhinus molitorella).</title>
        <authorList>
            <person name="Liu H."/>
        </authorList>
    </citation>
    <scope>NUCLEOTIDE SEQUENCE</scope>
    <source>
        <strain evidence="6">Prfri</strain>
        <tissue evidence="6">Muscle</tissue>
    </source>
</reference>
<evidence type="ECO:0000313" key="7">
    <source>
        <dbReference type="Proteomes" id="UP001187343"/>
    </source>
</evidence>
<comment type="caution">
    <text evidence="6">The sequence shown here is derived from an EMBL/GenBank/DDBJ whole genome shotgun (WGS) entry which is preliminary data.</text>
</comment>
<organism evidence="6 7">
    <name type="scientific">Cirrhinus molitorella</name>
    <name type="common">mud carp</name>
    <dbReference type="NCBI Taxonomy" id="172907"/>
    <lineage>
        <taxon>Eukaryota</taxon>
        <taxon>Metazoa</taxon>
        <taxon>Chordata</taxon>
        <taxon>Craniata</taxon>
        <taxon>Vertebrata</taxon>
        <taxon>Euteleostomi</taxon>
        <taxon>Actinopterygii</taxon>
        <taxon>Neopterygii</taxon>
        <taxon>Teleostei</taxon>
        <taxon>Ostariophysi</taxon>
        <taxon>Cypriniformes</taxon>
        <taxon>Cyprinidae</taxon>
        <taxon>Labeoninae</taxon>
        <taxon>Labeonini</taxon>
        <taxon>Cirrhinus</taxon>
    </lineage>
</organism>
<dbReference type="EMBL" id="JAUYZG010000009">
    <property type="protein sequence ID" value="KAK2899020.1"/>
    <property type="molecule type" value="Genomic_DNA"/>
</dbReference>